<proteinExistence type="predicted"/>
<keyword evidence="1" id="KW-0732">Signal</keyword>
<dbReference type="Gene3D" id="1.25.40.10">
    <property type="entry name" value="Tetratricopeptide repeat domain"/>
    <property type="match status" value="1"/>
</dbReference>
<sequence>MTINNTLLYLSIAGLFSFSSLSIADTTETVIDESVSEITWPSPLLSLQHQWAKVNYELKGEIQLNGFSALIAQAEKLVADTQGSAESLTWLAISQSSTASAKGGLGALDFAESAKENLERAIEKDEAVLEGTALTVLAALYHKVPGWPVSFGSDKKAEKLFKRALEVNPKGMDQNFFYAEYLFDEEEYEEAKKHLTLAEQSAGKANRPLADKKRREEIASLRQKLNDKA</sequence>
<evidence type="ECO:0000256" key="1">
    <source>
        <dbReference type="SAM" id="SignalP"/>
    </source>
</evidence>
<gene>
    <name evidence="2" type="ORF">BM524_03260</name>
</gene>
<evidence type="ECO:0000313" key="2">
    <source>
        <dbReference type="EMBL" id="APD88907.1"/>
    </source>
</evidence>
<accession>A0AAC9NR32</accession>
<dbReference type="EMBL" id="CP018024">
    <property type="protein sequence ID" value="APD88907.1"/>
    <property type="molecule type" value="Genomic_DNA"/>
</dbReference>
<feature type="chain" id="PRO_5042172909" description="TPR repeats containing protein" evidence="1">
    <location>
        <begin position="25"/>
        <end position="229"/>
    </location>
</feature>
<dbReference type="InterPro" id="IPR011990">
    <property type="entry name" value="TPR-like_helical_dom_sf"/>
</dbReference>
<dbReference type="SUPFAM" id="SSF48452">
    <property type="entry name" value="TPR-like"/>
    <property type="match status" value="1"/>
</dbReference>
<name>A0AAC9NR32_9ALTE</name>
<dbReference type="AlphaFoldDB" id="A0AAC9NR32"/>
<dbReference type="RefSeq" id="WP_071958593.1">
    <property type="nucleotide sequence ID" value="NZ_CP018024.1"/>
</dbReference>
<feature type="signal peptide" evidence="1">
    <location>
        <begin position="1"/>
        <end position="24"/>
    </location>
</feature>
<dbReference type="Proteomes" id="UP000182101">
    <property type="component" value="Chromosome"/>
</dbReference>
<evidence type="ECO:0008006" key="4">
    <source>
        <dbReference type="Google" id="ProtNLM"/>
    </source>
</evidence>
<organism evidence="2 3">
    <name type="scientific">Alteromonas mediterranea</name>
    <dbReference type="NCBI Taxonomy" id="314275"/>
    <lineage>
        <taxon>Bacteria</taxon>
        <taxon>Pseudomonadati</taxon>
        <taxon>Pseudomonadota</taxon>
        <taxon>Gammaproteobacteria</taxon>
        <taxon>Alteromonadales</taxon>
        <taxon>Alteromonadaceae</taxon>
        <taxon>Alteromonas/Salinimonas group</taxon>
        <taxon>Alteromonas</taxon>
    </lineage>
</organism>
<evidence type="ECO:0000313" key="3">
    <source>
        <dbReference type="Proteomes" id="UP000182101"/>
    </source>
</evidence>
<protein>
    <recommendedName>
        <fullName evidence="4">TPR repeats containing protein</fullName>
    </recommendedName>
</protein>
<dbReference type="GeneID" id="56341289"/>
<reference evidence="2 3" key="1">
    <citation type="submission" date="2016-11" db="EMBL/GenBank/DDBJ databases">
        <title>Networking in microbes: conjugative elements and plasmids in the genus Alteromonas.</title>
        <authorList>
            <person name="Lopez-Perez M."/>
            <person name="Ramon-Marco N."/>
            <person name="Rodriguez-Valera F."/>
        </authorList>
    </citation>
    <scope>NUCLEOTIDE SEQUENCE [LARGE SCALE GENOMIC DNA]</scope>
    <source>
        <strain evidence="2 3">CP48</strain>
    </source>
</reference>